<accession>A0A2P2Q6S7</accession>
<organism evidence="1">
    <name type="scientific">Rhizophora mucronata</name>
    <name type="common">Asiatic mangrove</name>
    <dbReference type="NCBI Taxonomy" id="61149"/>
    <lineage>
        <taxon>Eukaryota</taxon>
        <taxon>Viridiplantae</taxon>
        <taxon>Streptophyta</taxon>
        <taxon>Embryophyta</taxon>
        <taxon>Tracheophyta</taxon>
        <taxon>Spermatophyta</taxon>
        <taxon>Magnoliopsida</taxon>
        <taxon>eudicotyledons</taxon>
        <taxon>Gunneridae</taxon>
        <taxon>Pentapetalae</taxon>
        <taxon>rosids</taxon>
        <taxon>fabids</taxon>
        <taxon>Malpighiales</taxon>
        <taxon>Rhizophoraceae</taxon>
        <taxon>Rhizophora</taxon>
    </lineage>
</organism>
<protein>
    <submittedName>
        <fullName evidence="1">Uncharacterized protein</fullName>
    </submittedName>
</protein>
<sequence>MKYRLKECFISITLREQKLSNHHGRIPFTLCLFGRIGGDGKEIVREAR</sequence>
<name>A0A2P2Q6S7_RHIMU</name>
<reference evidence="1" key="1">
    <citation type="submission" date="2018-02" db="EMBL/GenBank/DDBJ databases">
        <title>Rhizophora mucronata_Transcriptome.</title>
        <authorList>
            <person name="Meera S.P."/>
            <person name="Sreeshan A."/>
            <person name="Augustine A."/>
        </authorList>
    </citation>
    <scope>NUCLEOTIDE SEQUENCE</scope>
    <source>
        <tissue evidence="1">Leaf</tissue>
    </source>
</reference>
<evidence type="ECO:0000313" key="1">
    <source>
        <dbReference type="EMBL" id="MBX62693.1"/>
    </source>
</evidence>
<proteinExistence type="predicted"/>
<dbReference type="AlphaFoldDB" id="A0A2P2Q6S7"/>
<dbReference type="EMBL" id="GGEC01082209">
    <property type="protein sequence ID" value="MBX62693.1"/>
    <property type="molecule type" value="Transcribed_RNA"/>
</dbReference>